<feature type="transmembrane region" description="Helical" evidence="1">
    <location>
        <begin position="181"/>
        <end position="198"/>
    </location>
</feature>
<keyword evidence="3" id="KW-1185">Reference proteome</keyword>
<feature type="transmembrane region" description="Helical" evidence="1">
    <location>
        <begin position="234"/>
        <end position="256"/>
    </location>
</feature>
<reference evidence="2 3" key="1">
    <citation type="journal article" date="2016" name="BMC Genomics">
        <title>Combined genomic and structural analyses of a cultured magnetotactic bacterium reveals its niche adaptation to a dynamic environment.</title>
        <authorList>
            <person name="Araujo A.C."/>
            <person name="Morillo V."/>
            <person name="Cypriano J."/>
            <person name="Teixeira L.C."/>
            <person name="Leao P."/>
            <person name="Lyra S."/>
            <person name="Almeida L.G."/>
            <person name="Bazylinski D.A."/>
            <person name="Vasconcellos A.T."/>
            <person name="Abreu F."/>
            <person name="Lins U."/>
        </authorList>
    </citation>
    <scope>NUCLEOTIDE SEQUENCE [LARGE SCALE GENOMIC DNA]</scope>
    <source>
        <strain evidence="2 3">IT-1</strain>
    </source>
</reference>
<evidence type="ECO:0000313" key="3">
    <source>
        <dbReference type="Proteomes" id="UP000194003"/>
    </source>
</evidence>
<dbReference type="RefSeq" id="WP_085444357.1">
    <property type="nucleotide sequence ID" value="NZ_LVJN01000020.1"/>
</dbReference>
<keyword evidence="1" id="KW-0812">Transmembrane</keyword>
<dbReference type="Pfam" id="PF18948">
    <property type="entry name" value="DUF5692"/>
    <property type="match status" value="1"/>
</dbReference>
<comment type="caution">
    <text evidence="2">The sequence shown here is derived from an EMBL/GenBank/DDBJ whole genome shotgun (WGS) entry which is preliminary data.</text>
</comment>
<evidence type="ECO:0000313" key="2">
    <source>
        <dbReference type="EMBL" id="OSM01844.1"/>
    </source>
</evidence>
<feature type="transmembrane region" description="Helical" evidence="1">
    <location>
        <begin position="30"/>
        <end position="48"/>
    </location>
</feature>
<sequence length="288" mass="32581">MTIALWIVIATLIFFLVVRGLINQTPRIQLAVYLLLPVALGVIFAVRGADITGFFAYIKFVLILSATLFTMGLRYRGWVERPWARLLFYFLILFNLVEAATFDLYDYLASTPEVPLGGSAINFVAWVIIILTLSYPRLLTLENSDKRTLHFDIGWGWVIAYTICDYVFLFGSNAPGEIPGLWGGYNIIQLAVPLLLIGRDASLYMQMRVYALTWNVFLPLAYPHPPLMYQTPDWYGPNLITALELASLAAALYLVWRSWNWVRSSQEGEGAPRNLLESALCRLGLATR</sequence>
<keyword evidence="1" id="KW-0472">Membrane</keyword>
<feature type="transmembrane region" description="Helical" evidence="1">
    <location>
        <begin position="54"/>
        <end position="74"/>
    </location>
</feature>
<dbReference type="OrthoDB" id="7054801at2"/>
<evidence type="ECO:0000256" key="1">
    <source>
        <dbReference type="SAM" id="Phobius"/>
    </source>
</evidence>
<keyword evidence="1" id="KW-1133">Transmembrane helix</keyword>
<gene>
    <name evidence="2" type="ORF">MAIT1_01890</name>
</gene>
<dbReference type="AlphaFoldDB" id="A0A1Y2K401"/>
<protein>
    <submittedName>
        <fullName evidence="2">Putative integral membrane protein</fullName>
    </submittedName>
</protein>
<feature type="transmembrane region" description="Helical" evidence="1">
    <location>
        <begin position="6"/>
        <end position="23"/>
    </location>
</feature>
<feature type="transmembrane region" description="Helical" evidence="1">
    <location>
        <begin position="120"/>
        <end position="139"/>
    </location>
</feature>
<name>A0A1Y2K401_9PROT</name>
<dbReference type="EMBL" id="LVJN01000020">
    <property type="protein sequence ID" value="OSM01844.1"/>
    <property type="molecule type" value="Genomic_DNA"/>
</dbReference>
<proteinExistence type="predicted"/>
<dbReference type="InterPro" id="IPR043747">
    <property type="entry name" value="DUF5692"/>
</dbReference>
<feature type="transmembrane region" description="Helical" evidence="1">
    <location>
        <begin position="86"/>
        <end position="108"/>
    </location>
</feature>
<organism evidence="2 3">
    <name type="scientific">Magnetofaba australis IT-1</name>
    <dbReference type="NCBI Taxonomy" id="1434232"/>
    <lineage>
        <taxon>Bacteria</taxon>
        <taxon>Pseudomonadati</taxon>
        <taxon>Pseudomonadota</taxon>
        <taxon>Magnetococcia</taxon>
        <taxon>Magnetococcales</taxon>
        <taxon>Magnetococcaceae</taxon>
        <taxon>Magnetofaba</taxon>
    </lineage>
</organism>
<feature type="transmembrane region" description="Helical" evidence="1">
    <location>
        <begin position="205"/>
        <end position="222"/>
    </location>
</feature>
<feature type="transmembrane region" description="Helical" evidence="1">
    <location>
        <begin position="151"/>
        <end position="169"/>
    </location>
</feature>
<accession>A0A1Y2K401</accession>
<dbReference type="Proteomes" id="UP000194003">
    <property type="component" value="Unassembled WGS sequence"/>
</dbReference>